<reference evidence="2" key="2">
    <citation type="submission" date="2015-03" db="UniProtKB">
        <authorList>
            <consortium name="EnsemblPlants"/>
        </authorList>
    </citation>
    <scope>IDENTIFICATION</scope>
</reference>
<evidence type="ECO:0000313" key="2">
    <source>
        <dbReference type="EnsemblPlants" id="Bo6g018040.1"/>
    </source>
</evidence>
<dbReference type="OMA" id="PPEIDML"/>
<feature type="region of interest" description="Disordered" evidence="1">
    <location>
        <begin position="430"/>
        <end position="451"/>
    </location>
</feature>
<proteinExistence type="predicted"/>
<accession>A0A0D3CPE7</accession>
<dbReference type="Pfam" id="PF04749">
    <property type="entry name" value="PLAC8"/>
    <property type="match status" value="1"/>
</dbReference>
<feature type="compositionally biased region" description="Polar residues" evidence="1">
    <location>
        <begin position="430"/>
        <end position="445"/>
    </location>
</feature>
<dbReference type="Proteomes" id="UP000032141">
    <property type="component" value="Chromosome C6"/>
</dbReference>
<name>A0A0D3CPE7_BRAOL</name>
<protein>
    <submittedName>
        <fullName evidence="2">Uncharacterized protein</fullName>
    </submittedName>
</protein>
<sequence length="647" mass="71208">MNGSLRWSDSDLGSVPISASFLSLGSRQALSKNHVSPSTGGLLRRQDLFRCNGHAPMGFSSESIYLLPYSSFDLVPPTVICSLLLEKTQLLQPSNLSPQTQAGPPELKLNYLSTVGSEILYSKNGVPSRFVSCVSKLCCPTGVFPSSCSLCFRDLSPSPGRSVTKTMQLTLTSNLRPSTKWYPSLLMFSIPSVLKAKALLIWAMSPSEPLPPPDPPDPPDLVPGYYPPEIDMLQPHIQYPQSGSEQSFMGKLNLLGLSKSINECYLLCSREVQAKFPVDFSGLWTEVISLIKQPSMTTTFTSSSTPLVQNSERLKLVSNSPVTLTILVKFIQTSSRQGRERSLSTSSFSKERIVPSKSLFTRGDPLPVLTGKSYQFPNRLLSYVMVHLGPVDTTTLSPMRVEVLDGVATSYAIVTNRVLLEDLEVRSNSESQNAQQLQSDVSSTPAPEPPVYEKQMVDTEQKYPHNGGMLNQSSGVPNMPRPVQPTYINPGRMGNQPYIPPQMARPVNINQNWTSGLFDCMNDGENAIITCFFPFVTFGQIAEVTDEGATSCGTGGMLYGLICCLFGIPCVYSCTFRAKIRSKFGLPDAPAPDWITHCFCEYCALCQEYRELKNRGLDPAIGWSGNVQRQRQQQEMMAPPMGQRMMG</sequence>
<dbReference type="AlphaFoldDB" id="A0A0D3CPE7"/>
<keyword evidence="3" id="KW-1185">Reference proteome</keyword>
<organism evidence="2 3">
    <name type="scientific">Brassica oleracea var. oleracea</name>
    <dbReference type="NCBI Taxonomy" id="109376"/>
    <lineage>
        <taxon>Eukaryota</taxon>
        <taxon>Viridiplantae</taxon>
        <taxon>Streptophyta</taxon>
        <taxon>Embryophyta</taxon>
        <taxon>Tracheophyta</taxon>
        <taxon>Spermatophyta</taxon>
        <taxon>Magnoliopsida</taxon>
        <taxon>eudicotyledons</taxon>
        <taxon>Gunneridae</taxon>
        <taxon>Pentapetalae</taxon>
        <taxon>rosids</taxon>
        <taxon>malvids</taxon>
        <taxon>Brassicales</taxon>
        <taxon>Brassicaceae</taxon>
        <taxon>Brassiceae</taxon>
        <taxon>Brassica</taxon>
    </lineage>
</organism>
<dbReference type="eggNOG" id="ENOG502RXFT">
    <property type="taxonomic scope" value="Eukaryota"/>
</dbReference>
<dbReference type="NCBIfam" id="TIGR01571">
    <property type="entry name" value="A_thal_Cys_rich"/>
    <property type="match status" value="1"/>
</dbReference>
<dbReference type="PANTHER" id="PTHR15907">
    <property type="entry name" value="DUF614 FAMILY PROTEIN-RELATED"/>
    <property type="match status" value="1"/>
</dbReference>
<dbReference type="InterPro" id="IPR006461">
    <property type="entry name" value="PLAC_motif_containing"/>
</dbReference>
<dbReference type="Gramene" id="Bo6g018040.1">
    <property type="protein sequence ID" value="Bo6g018040.1"/>
    <property type="gene ID" value="Bo6g018040"/>
</dbReference>
<reference evidence="2 3" key="1">
    <citation type="journal article" date="2014" name="Genome Biol.">
        <title>Transcriptome and methylome profiling reveals relics of genome dominance in the mesopolyploid Brassica oleracea.</title>
        <authorList>
            <person name="Parkin I.A."/>
            <person name="Koh C."/>
            <person name="Tang H."/>
            <person name="Robinson S.J."/>
            <person name="Kagale S."/>
            <person name="Clarke W.E."/>
            <person name="Town C.D."/>
            <person name="Nixon J."/>
            <person name="Krishnakumar V."/>
            <person name="Bidwell S.L."/>
            <person name="Denoeud F."/>
            <person name="Belcram H."/>
            <person name="Links M.G."/>
            <person name="Just J."/>
            <person name="Clarke C."/>
            <person name="Bender T."/>
            <person name="Huebert T."/>
            <person name="Mason A.S."/>
            <person name="Pires J.C."/>
            <person name="Barker G."/>
            <person name="Moore J."/>
            <person name="Walley P.G."/>
            <person name="Manoli S."/>
            <person name="Batley J."/>
            <person name="Edwards D."/>
            <person name="Nelson M.N."/>
            <person name="Wang X."/>
            <person name="Paterson A.H."/>
            <person name="King G."/>
            <person name="Bancroft I."/>
            <person name="Chalhoub B."/>
            <person name="Sharpe A.G."/>
        </authorList>
    </citation>
    <scope>NUCLEOTIDE SEQUENCE</scope>
    <source>
        <strain evidence="2 3">cv. TO1000</strain>
    </source>
</reference>
<dbReference type="EnsemblPlants" id="Bo6g018040.1">
    <property type="protein sequence ID" value="Bo6g018040.1"/>
    <property type="gene ID" value="Bo6g018040"/>
</dbReference>
<evidence type="ECO:0000256" key="1">
    <source>
        <dbReference type="SAM" id="MobiDB-lite"/>
    </source>
</evidence>
<dbReference type="HOGENOM" id="CLU_423568_0_0_1"/>
<evidence type="ECO:0000313" key="3">
    <source>
        <dbReference type="Proteomes" id="UP000032141"/>
    </source>
</evidence>